<protein>
    <recommendedName>
        <fullName evidence="1">DUF6589 domain-containing protein</fullName>
    </recommendedName>
</protein>
<accession>A0A210PN71</accession>
<evidence type="ECO:0000313" key="2">
    <source>
        <dbReference type="EMBL" id="OWF37960.1"/>
    </source>
</evidence>
<name>A0A210PN71_MIZYE</name>
<dbReference type="Pfam" id="PF20231">
    <property type="entry name" value="DUF6589"/>
    <property type="match status" value="1"/>
</dbReference>
<comment type="caution">
    <text evidence="2">The sequence shown here is derived from an EMBL/GenBank/DDBJ whole genome shotgun (WGS) entry which is preliminary data.</text>
</comment>
<dbReference type="InterPro" id="IPR046496">
    <property type="entry name" value="DUF6589"/>
</dbReference>
<feature type="domain" description="DUF6589" evidence="1">
    <location>
        <begin position="26"/>
        <end position="364"/>
    </location>
</feature>
<organism evidence="2 3">
    <name type="scientific">Mizuhopecten yessoensis</name>
    <name type="common">Japanese scallop</name>
    <name type="synonym">Patinopecten yessoensis</name>
    <dbReference type="NCBI Taxonomy" id="6573"/>
    <lineage>
        <taxon>Eukaryota</taxon>
        <taxon>Metazoa</taxon>
        <taxon>Spiralia</taxon>
        <taxon>Lophotrochozoa</taxon>
        <taxon>Mollusca</taxon>
        <taxon>Bivalvia</taxon>
        <taxon>Autobranchia</taxon>
        <taxon>Pteriomorphia</taxon>
        <taxon>Pectinida</taxon>
        <taxon>Pectinoidea</taxon>
        <taxon>Pectinidae</taxon>
        <taxon>Mizuhopecten</taxon>
    </lineage>
</organism>
<dbReference type="EMBL" id="NEDP02005575">
    <property type="protein sequence ID" value="OWF37960.1"/>
    <property type="molecule type" value="Genomic_DNA"/>
</dbReference>
<dbReference type="STRING" id="6573.A0A210PN71"/>
<dbReference type="Proteomes" id="UP000242188">
    <property type="component" value="Unassembled WGS sequence"/>
</dbReference>
<sequence length="440" mass="51100">MRHNTVMCAKFCCHNVDVVDSIYGTSEHRKVHIGGDQLTRERFSGAKALRFGSFDERSKISDLNPITFELWHMAMNFLTLVFNKLFSSNSLEVGTLNGEKVRIRRNDVHQDVKNNYDVDKDFFVSFTRDYIVDALCDFFGLDNPDKEPNKNIPPVLVTSAWLQKTMNLFIDTYVLAKNNNYTTEETVVEETRMPVQVQIGQNVHSTLHVLNRQQRTIRVPVAVDHVQQYSKVTLLLGLLYMELLDCIHHPDRDRMITCMKYMMVMFKSHNSRSKYALQMLRFLCHQQASYSLKKGHESFYGLFVNTRGKKDSHIPADLQMEHIVRKTKTIIKGLGPMNTDKNLMARSKAVTALEQISNNYDNDAGSCVQKRANFKKQRDALSDERKIIDDLRGIRPFEVHPRRHHITHKHIQAPVDNIDNLQLQSWIDYHKSRLDVEFGK</sequence>
<evidence type="ECO:0000259" key="1">
    <source>
        <dbReference type="Pfam" id="PF20231"/>
    </source>
</evidence>
<gene>
    <name evidence="2" type="ORF">KP79_PYT14281</name>
</gene>
<keyword evidence="3" id="KW-1185">Reference proteome</keyword>
<evidence type="ECO:0000313" key="3">
    <source>
        <dbReference type="Proteomes" id="UP000242188"/>
    </source>
</evidence>
<reference evidence="2 3" key="1">
    <citation type="journal article" date="2017" name="Nat. Ecol. Evol.">
        <title>Scallop genome provides insights into evolution of bilaterian karyotype and development.</title>
        <authorList>
            <person name="Wang S."/>
            <person name="Zhang J."/>
            <person name="Jiao W."/>
            <person name="Li J."/>
            <person name="Xun X."/>
            <person name="Sun Y."/>
            <person name="Guo X."/>
            <person name="Huan P."/>
            <person name="Dong B."/>
            <person name="Zhang L."/>
            <person name="Hu X."/>
            <person name="Sun X."/>
            <person name="Wang J."/>
            <person name="Zhao C."/>
            <person name="Wang Y."/>
            <person name="Wang D."/>
            <person name="Huang X."/>
            <person name="Wang R."/>
            <person name="Lv J."/>
            <person name="Li Y."/>
            <person name="Zhang Z."/>
            <person name="Liu B."/>
            <person name="Lu W."/>
            <person name="Hui Y."/>
            <person name="Liang J."/>
            <person name="Zhou Z."/>
            <person name="Hou R."/>
            <person name="Li X."/>
            <person name="Liu Y."/>
            <person name="Li H."/>
            <person name="Ning X."/>
            <person name="Lin Y."/>
            <person name="Zhao L."/>
            <person name="Xing Q."/>
            <person name="Dou J."/>
            <person name="Li Y."/>
            <person name="Mao J."/>
            <person name="Guo H."/>
            <person name="Dou H."/>
            <person name="Li T."/>
            <person name="Mu C."/>
            <person name="Jiang W."/>
            <person name="Fu Q."/>
            <person name="Fu X."/>
            <person name="Miao Y."/>
            <person name="Liu J."/>
            <person name="Yu Q."/>
            <person name="Li R."/>
            <person name="Liao H."/>
            <person name="Li X."/>
            <person name="Kong Y."/>
            <person name="Jiang Z."/>
            <person name="Chourrout D."/>
            <person name="Li R."/>
            <person name="Bao Z."/>
        </authorList>
    </citation>
    <scope>NUCLEOTIDE SEQUENCE [LARGE SCALE GENOMIC DNA]</scope>
    <source>
        <strain evidence="2 3">PY_sf001</strain>
    </source>
</reference>
<proteinExistence type="predicted"/>
<dbReference type="AlphaFoldDB" id="A0A210PN71"/>